<proteinExistence type="predicted"/>
<name>A0A699IQ93_TANCI</name>
<evidence type="ECO:0000256" key="1">
    <source>
        <dbReference type="SAM" id="MobiDB-lite"/>
    </source>
</evidence>
<accession>A0A699IQ93</accession>
<organism evidence="2">
    <name type="scientific">Tanacetum cinerariifolium</name>
    <name type="common">Dalmatian daisy</name>
    <name type="synonym">Chrysanthemum cinerariifolium</name>
    <dbReference type="NCBI Taxonomy" id="118510"/>
    <lineage>
        <taxon>Eukaryota</taxon>
        <taxon>Viridiplantae</taxon>
        <taxon>Streptophyta</taxon>
        <taxon>Embryophyta</taxon>
        <taxon>Tracheophyta</taxon>
        <taxon>Spermatophyta</taxon>
        <taxon>Magnoliopsida</taxon>
        <taxon>eudicotyledons</taxon>
        <taxon>Gunneridae</taxon>
        <taxon>Pentapetalae</taxon>
        <taxon>asterids</taxon>
        <taxon>campanulids</taxon>
        <taxon>Asterales</taxon>
        <taxon>Asteraceae</taxon>
        <taxon>Asteroideae</taxon>
        <taxon>Anthemideae</taxon>
        <taxon>Anthemidinae</taxon>
        <taxon>Tanacetum</taxon>
    </lineage>
</organism>
<gene>
    <name evidence="2" type="ORF">Tci_556939</name>
</gene>
<dbReference type="EMBL" id="BKCJ010332059">
    <property type="protein sequence ID" value="GEZ84966.1"/>
    <property type="molecule type" value="Genomic_DNA"/>
</dbReference>
<feature type="region of interest" description="Disordered" evidence="1">
    <location>
        <begin position="423"/>
        <end position="445"/>
    </location>
</feature>
<feature type="compositionally biased region" description="Acidic residues" evidence="1">
    <location>
        <begin position="621"/>
        <end position="630"/>
    </location>
</feature>
<comment type="caution">
    <text evidence="2">The sequence shown here is derived from an EMBL/GenBank/DDBJ whole genome shotgun (WGS) entry which is preliminary data.</text>
</comment>
<evidence type="ECO:0000313" key="2">
    <source>
        <dbReference type="EMBL" id="GEZ84966.1"/>
    </source>
</evidence>
<dbReference type="Pfam" id="PF14223">
    <property type="entry name" value="Retrotran_gag_2"/>
    <property type="match status" value="1"/>
</dbReference>
<feature type="region of interest" description="Disordered" evidence="1">
    <location>
        <begin position="115"/>
        <end position="226"/>
    </location>
</feature>
<feature type="compositionally biased region" description="Acidic residues" evidence="1">
    <location>
        <begin position="156"/>
        <end position="188"/>
    </location>
</feature>
<protein>
    <submittedName>
        <fullName evidence="2">Uncharacterized protein</fullName>
    </submittedName>
</protein>
<feature type="compositionally biased region" description="Basic and acidic residues" evidence="1">
    <location>
        <begin position="427"/>
        <end position="444"/>
    </location>
</feature>
<reference evidence="2" key="1">
    <citation type="journal article" date="2019" name="Sci. Rep.">
        <title>Draft genome of Tanacetum cinerariifolium, the natural source of mosquito coil.</title>
        <authorList>
            <person name="Yamashiro T."/>
            <person name="Shiraishi A."/>
            <person name="Satake H."/>
            <person name="Nakayama K."/>
        </authorList>
    </citation>
    <scope>NUCLEOTIDE SEQUENCE</scope>
</reference>
<sequence>MSSASSAVTYTSVDTDSEPGRVFWRADEELSNGGSLRVIVYRYDGLPMLPVAPPSPDYIPGPEEPLISPAPQDVDEHELMFMQPHDPDLVPEPIYPEYIPLEDEHILSVREEPLPPIVSPTAESSGYVAESNLEEDPEEYEDDETEDGPVDHPMDEGDDGDDDDGDSSGYDADDEDNDEENEEEEEEEHLAPADSTVVIPIDELASPPEGTEPIIPPPSTDTATTGARITIRLQTFISLLPEAEVERLLAMPTPSPSPLTSLSPPSVEERQARCTAPYALPLPPLPPSLYPLPPVDHRDDIPESEQPHRKRLCLSILGSREVGYGIRDTWIDPAEAVPEMAPTTLEKVYTRVTELAELHKHDTQDLYALLEDAHDEEEAYTAREAWAHSVGLSQTVHHELQTLLKQVYAREYQLQTHQTQLQLQITDNRDSSSNERHETRDGRHAGRVVSTTWAADESWIARRGLKKFPLPEYFPTASEERFSLLSKRDAPAKEVCTADEGTILKTFGRNEATKKTKKNQLKRQYGNFKAEGSETLEQTFNRLQAIVSHMEFMDVEIEQDNLNQKLLTSLAPEWFMYTILWRNRSDLDTMTKNNNGKGEVNTASIPTASTQVSPIKYEDINQNDEDDIEEVDIKAPRSQDRGRRESYKQGSKVEELAPKALMAINGVGWDWSYMDNEEENHDLVANEEALTEFALMAKSSSSFENEVFDNSLCSKACKKNTDSLNTKITELSKKLSDTKTNLYQVYSSPKKDMS</sequence>
<dbReference type="AlphaFoldDB" id="A0A699IQ93"/>
<feature type="compositionally biased region" description="Basic and acidic residues" evidence="1">
    <location>
        <begin position="631"/>
        <end position="651"/>
    </location>
</feature>
<feature type="region of interest" description="Disordered" evidence="1">
    <location>
        <begin position="616"/>
        <end position="651"/>
    </location>
</feature>
<feature type="compositionally biased region" description="Acidic residues" evidence="1">
    <location>
        <begin position="132"/>
        <end position="148"/>
    </location>
</feature>